<gene>
    <name evidence="1" type="ORF">SAMN04488548_1343444</name>
</gene>
<dbReference type="EMBL" id="FNLM01000034">
    <property type="protein sequence ID" value="SDU69945.1"/>
    <property type="molecule type" value="Genomic_DNA"/>
</dbReference>
<dbReference type="PROSITE" id="PS00383">
    <property type="entry name" value="TYR_PHOSPHATASE_1"/>
    <property type="match status" value="1"/>
</dbReference>
<dbReference type="Pfam" id="PF13350">
    <property type="entry name" value="Y_phosphatase3"/>
    <property type="match status" value="1"/>
</dbReference>
<dbReference type="Proteomes" id="UP000183180">
    <property type="component" value="Unassembled WGS sequence"/>
</dbReference>
<dbReference type="SUPFAM" id="SSF52799">
    <property type="entry name" value="(Phosphotyrosine protein) phosphatases II"/>
    <property type="match status" value="1"/>
</dbReference>
<proteinExistence type="predicted"/>
<dbReference type="AlphaFoldDB" id="A0A1H2KNC5"/>
<dbReference type="GO" id="GO:0004721">
    <property type="term" value="F:phosphoprotein phosphatase activity"/>
    <property type="evidence" value="ECO:0007669"/>
    <property type="project" value="InterPro"/>
</dbReference>
<evidence type="ECO:0000313" key="1">
    <source>
        <dbReference type="EMBL" id="SDU69945.1"/>
    </source>
</evidence>
<dbReference type="STRING" id="158898.SAMN04488548_1343444"/>
<protein>
    <submittedName>
        <fullName evidence="1">Protein-tyrosine phosphatase</fullName>
    </submittedName>
</protein>
<sequence length="298" mass="31946">MYIGGTFWPLESFVTEGRSDCAVRIFSMTDLTHAHAVSLATVPNLRDLGGWATADGRRVRSGLVFRSTELHRLAGDDLTKFDALGITAVFDLRTVAERSAAPDPDLPGVAEVPLDVLADSSTAMPARLNEVVADPAAVAEASEVLGGGKAAELMEGTYRQIVSLPSAHAAYHRLFTALAEPAQPGAALFHCTTGKDRTGWAAATFLTVLGVGRDEVFDDYLLTNDELIPALHPVFAAFQAAGGDPDVLKPVLGVQRNYLEGAFEEMTAQFGDIEGYFRDGLGLDPAVPEQLRKRYLDQ</sequence>
<organism evidence="1 2">
    <name type="scientific">Gordonia westfalica</name>
    <dbReference type="NCBI Taxonomy" id="158898"/>
    <lineage>
        <taxon>Bacteria</taxon>
        <taxon>Bacillati</taxon>
        <taxon>Actinomycetota</taxon>
        <taxon>Actinomycetes</taxon>
        <taxon>Mycobacteriales</taxon>
        <taxon>Gordoniaceae</taxon>
        <taxon>Gordonia</taxon>
    </lineage>
</organism>
<dbReference type="Gene3D" id="3.90.190.10">
    <property type="entry name" value="Protein tyrosine phosphatase superfamily"/>
    <property type="match status" value="1"/>
</dbReference>
<reference evidence="1 2" key="1">
    <citation type="submission" date="2016-10" db="EMBL/GenBank/DDBJ databases">
        <authorList>
            <person name="de Groot N.N."/>
        </authorList>
    </citation>
    <scope>NUCLEOTIDE SEQUENCE [LARGE SCALE GENOMIC DNA]</scope>
    <source>
        <strain evidence="1 2">DSM 44215</strain>
    </source>
</reference>
<dbReference type="InterPro" id="IPR016130">
    <property type="entry name" value="Tyr_Pase_AS"/>
</dbReference>
<dbReference type="InterPro" id="IPR029021">
    <property type="entry name" value="Prot-tyrosine_phosphatase-like"/>
</dbReference>
<accession>A0A1H2KNC5</accession>
<name>A0A1H2KNC5_9ACTN</name>
<evidence type="ECO:0000313" key="2">
    <source>
        <dbReference type="Proteomes" id="UP000183180"/>
    </source>
</evidence>
<dbReference type="InterPro" id="IPR026893">
    <property type="entry name" value="Tyr/Ser_Pase_IphP-type"/>
</dbReference>